<dbReference type="EMBL" id="LT629772">
    <property type="protein sequence ID" value="SDR87078.1"/>
    <property type="molecule type" value="Genomic_DNA"/>
</dbReference>
<dbReference type="Gene3D" id="3.30.360.10">
    <property type="entry name" value="Dihydrodipicolinate Reductase, domain 2"/>
    <property type="match status" value="1"/>
</dbReference>
<dbReference type="SUPFAM" id="SSF55347">
    <property type="entry name" value="Glyceraldehyde-3-phosphate dehydrogenase-like, C-terminal domain"/>
    <property type="match status" value="1"/>
</dbReference>
<reference evidence="4 5" key="1">
    <citation type="submission" date="2016-10" db="EMBL/GenBank/DDBJ databases">
        <authorList>
            <person name="de Groot N.N."/>
        </authorList>
    </citation>
    <scope>NUCLEOTIDE SEQUENCE [LARGE SCALE GENOMIC DNA]</scope>
    <source>
        <strain evidence="4 5">DSM 21800</strain>
    </source>
</reference>
<dbReference type="Pfam" id="PF01408">
    <property type="entry name" value="GFO_IDH_MocA"/>
    <property type="match status" value="1"/>
</dbReference>
<dbReference type="RefSeq" id="WP_231920121.1">
    <property type="nucleotide sequence ID" value="NZ_LT629772.1"/>
</dbReference>
<evidence type="ECO:0000259" key="2">
    <source>
        <dbReference type="Pfam" id="PF01408"/>
    </source>
</evidence>
<dbReference type="InterPro" id="IPR051450">
    <property type="entry name" value="Gfo/Idh/MocA_Oxidoreductases"/>
</dbReference>
<dbReference type="STRING" id="630515.SAMN04489812_0169"/>
<dbReference type="InterPro" id="IPR000683">
    <property type="entry name" value="Gfo/Idh/MocA-like_OxRdtase_N"/>
</dbReference>
<sequence>MSRNLRAGVVGLGWAGQQHMNGYQRAAGVDLVGLAGMEAEPLQRLGDEYAVEHRYADWVDLIKNAELDVVSVCTPPSLHAPIAIGALEAGVHVLSEKPMALDAASARQMVDAAKANGKILEVSFNHRRKAEVTATKELIDKGLLGEIYYAKAGWMRYHGIPGGVGNWFSRKATSGGGPLMDIGVHMLDMALHLMGEPSVQTVSASTYAAYGPRGRGRGNYGAGQPGSDQPVPFEVEDLATAFVRMDNGSTLLLESSWAQGVGHDDMYVTLYGTEGGAELTWNPPGPQLRAWTQIDGVDADLKPALGLNGGHAEAVADFVAAVAAEELAGHQGDEALTRALIVDATYHSAAESTEVRLQPTPPSALTQDAVTAVAG</sequence>
<name>A0A1H1MK02_9ACTN</name>
<organism evidence="4 5">
    <name type="scientific">Microlunatus soli</name>
    <dbReference type="NCBI Taxonomy" id="630515"/>
    <lineage>
        <taxon>Bacteria</taxon>
        <taxon>Bacillati</taxon>
        <taxon>Actinomycetota</taxon>
        <taxon>Actinomycetes</taxon>
        <taxon>Propionibacteriales</taxon>
        <taxon>Propionibacteriaceae</taxon>
        <taxon>Microlunatus</taxon>
    </lineage>
</organism>
<dbReference type="SUPFAM" id="SSF51735">
    <property type="entry name" value="NAD(P)-binding Rossmann-fold domains"/>
    <property type="match status" value="1"/>
</dbReference>
<proteinExistence type="predicted"/>
<evidence type="ECO:0000313" key="4">
    <source>
        <dbReference type="EMBL" id="SDR87078.1"/>
    </source>
</evidence>
<protein>
    <submittedName>
        <fullName evidence="4">Predicted dehydrogenase</fullName>
    </submittedName>
</protein>
<feature type="region of interest" description="Disordered" evidence="1">
    <location>
        <begin position="352"/>
        <end position="375"/>
    </location>
</feature>
<dbReference type="PANTHER" id="PTHR43377">
    <property type="entry name" value="BILIVERDIN REDUCTASE A"/>
    <property type="match status" value="1"/>
</dbReference>
<dbReference type="Gene3D" id="3.40.50.720">
    <property type="entry name" value="NAD(P)-binding Rossmann-like Domain"/>
    <property type="match status" value="1"/>
</dbReference>
<gene>
    <name evidence="4" type="ORF">SAMN04489812_0169</name>
</gene>
<dbReference type="GO" id="GO:0000166">
    <property type="term" value="F:nucleotide binding"/>
    <property type="evidence" value="ECO:0007669"/>
    <property type="project" value="InterPro"/>
</dbReference>
<evidence type="ECO:0000313" key="5">
    <source>
        <dbReference type="Proteomes" id="UP000199103"/>
    </source>
</evidence>
<evidence type="ECO:0000256" key="1">
    <source>
        <dbReference type="SAM" id="MobiDB-lite"/>
    </source>
</evidence>
<dbReference type="InterPro" id="IPR036291">
    <property type="entry name" value="NAD(P)-bd_dom_sf"/>
</dbReference>
<dbReference type="PANTHER" id="PTHR43377:SF1">
    <property type="entry name" value="BILIVERDIN REDUCTASE A"/>
    <property type="match status" value="1"/>
</dbReference>
<dbReference type="Pfam" id="PF22725">
    <property type="entry name" value="GFO_IDH_MocA_C3"/>
    <property type="match status" value="1"/>
</dbReference>
<evidence type="ECO:0000259" key="3">
    <source>
        <dbReference type="Pfam" id="PF22725"/>
    </source>
</evidence>
<dbReference type="Proteomes" id="UP000199103">
    <property type="component" value="Chromosome I"/>
</dbReference>
<keyword evidence="5" id="KW-1185">Reference proteome</keyword>
<feature type="domain" description="GFO/IDH/MocA-like oxidoreductase" evidence="3">
    <location>
        <begin position="134"/>
        <end position="277"/>
    </location>
</feature>
<dbReference type="InterPro" id="IPR055170">
    <property type="entry name" value="GFO_IDH_MocA-like_dom"/>
</dbReference>
<dbReference type="AlphaFoldDB" id="A0A1H1MK02"/>
<feature type="domain" description="Gfo/Idh/MocA-like oxidoreductase N-terminal" evidence="2">
    <location>
        <begin position="5"/>
        <end position="123"/>
    </location>
</feature>
<accession>A0A1H1MK02</accession>